<dbReference type="InterPro" id="IPR032867">
    <property type="entry name" value="DYW_dom"/>
</dbReference>
<evidence type="ECO:0000313" key="3">
    <source>
        <dbReference type="Proteomes" id="UP000631114"/>
    </source>
</evidence>
<name>A0A835IGR8_9MAGN</name>
<dbReference type="AlphaFoldDB" id="A0A835IGR8"/>
<dbReference type="OrthoDB" id="185373at2759"/>
<dbReference type="Pfam" id="PF14432">
    <property type="entry name" value="DYW_deaminase"/>
    <property type="match status" value="1"/>
</dbReference>
<feature type="domain" description="DYW" evidence="1">
    <location>
        <begin position="97"/>
        <end position="141"/>
    </location>
</feature>
<dbReference type="EMBL" id="JADFTS010000003">
    <property type="protein sequence ID" value="KAF9616714.1"/>
    <property type="molecule type" value="Genomic_DNA"/>
</dbReference>
<keyword evidence="3" id="KW-1185">Reference proteome</keyword>
<dbReference type="GO" id="GO:0009451">
    <property type="term" value="P:RNA modification"/>
    <property type="evidence" value="ECO:0007669"/>
    <property type="project" value="InterPro"/>
</dbReference>
<dbReference type="Pfam" id="PF20430">
    <property type="entry name" value="Eplus_motif"/>
    <property type="match status" value="1"/>
</dbReference>
<dbReference type="PANTHER" id="PTHR47926:SF461">
    <property type="entry name" value="PENTATRICOPEPTIDE REPEAT SUPERFAMILY PROTEIN"/>
    <property type="match status" value="1"/>
</dbReference>
<gene>
    <name evidence="2" type="ORF">IFM89_031990</name>
</gene>
<sequence>MLEKGEIVARRLLELEPLNAENYVLLSNLYAANSLWEKVSCVRMKMKEIGIKTLPGCSSIETDGFVHEFVVGDRSHPEENEIRKVLQDIAERVRRVGHDPWTSVVLHDVGDEEKEGALCEHSERLAIAYGLLKTKAPVVIESGEELKSLS</sequence>
<dbReference type="GO" id="GO:0008270">
    <property type="term" value="F:zinc ion binding"/>
    <property type="evidence" value="ECO:0007669"/>
    <property type="project" value="InterPro"/>
</dbReference>
<protein>
    <recommendedName>
        <fullName evidence="1">DYW domain-containing protein</fullName>
    </recommendedName>
</protein>
<proteinExistence type="predicted"/>
<dbReference type="Proteomes" id="UP000631114">
    <property type="component" value="Unassembled WGS sequence"/>
</dbReference>
<evidence type="ECO:0000259" key="1">
    <source>
        <dbReference type="Pfam" id="PF14432"/>
    </source>
</evidence>
<organism evidence="2 3">
    <name type="scientific">Coptis chinensis</name>
    <dbReference type="NCBI Taxonomy" id="261450"/>
    <lineage>
        <taxon>Eukaryota</taxon>
        <taxon>Viridiplantae</taxon>
        <taxon>Streptophyta</taxon>
        <taxon>Embryophyta</taxon>
        <taxon>Tracheophyta</taxon>
        <taxon>Spermatophyta</taxon>
        <taxon>Magnoliopsida</taxon>
        <taxon>Ranunculales</taxon>
        <taxon>Ranunculaceae</taxon>
        <taxon>Coptidoideae</taxon>
        <taxon>Coptis</taxon>
    </lineage>
</organism>
<dbReference type="InterPro" id="IPR046848">
    <property type="entry name" value="E_motif"/>
</dbReference>
<dbReference type="Pfam" id="PF20431">
    <property type="entry name" value="E_motif"/>
    <property type="match status" value="1"/>
</dbReference>
<comment type="caution">
    <text evidence="2">The sequence shown here is derived from an EMBL/GenBank/DDBJ whole genome shotgun (WGS) entry which is preliminary data.</text>
</comment>
<reference evidence="2 3" key="1">
    <citation type="submission" date="2020-10" db="EMBL/GenBank/DDBJ databases">
        <title>The Coptis chinensis genome and diversification of protoberbering-type alkaloids.</title>
        <authorList>
            <person name="Wang B."/>
            <person name="Shu S."/>
            <person name="Song C."/>
            <person name="Liu Y."/>
        </authorList>
    </citation>
    <scope>NUCLEOTIDE SEQUENCE [LARGE SCALE GENOMIC DNA]</scope>
    <source>
        <strain evidence="2">HL-2020</strain>
        <tissue evidence="2">Leaf</tissue>
    </source>
</reference>
<evidence type="ECO:0000313" key="2">
    <source>
        <dbReference type="EMBL" id="KAF9616714.1"/>
    </source>
</evidence>
<accession>A0A835IGR8</accession>
<dbReference type="GO" id="GO:0003723">
    <property type="term" value="F:RNA binding"/>
    <property type="evidence" value="ECO:0007669"/>
    <property type="project" value="InterPro"/>
</dbReference>
<dbReference type="InterPro" id="IPR046849">
    <property type="entry name" value="E2_motif"/>
</dbReference>
<dbReference type="PANTHER" id="PTHR47926">
    <property type="entry name" value="PENTATRICOPEPTIDE REPEAT-CONTAINING PROTEIN"/>
    <property type="match status" value="1"/>
</dbReference>
<dbReference type="InterPro" id="IPR046960">
    <property type="entry name" value="PPR_At4g14850-like_plant"/>
</dbReference>